<reference evidence="1" key="1">
    <citation type="journal article" date="2014" name="Front. Microbiol.">
        <title>High frequency of phylogenetically diverse reductive dehalogenase-homologous genes in deep subseafloor sedimentary metagenomes.</title>
        <authorList>
            <person name="Kawai M."/>
            <person name="Futagami T."/>
            <person name="Toyoda A."/>
            <person name="Takaki Y."/>
            <person name="Nishi S."/>
            <person name="Hori S."/>
            <person name="Arai W."/>
            <person name="Tsubouchi T."/>
            <person name="Morono Y."/>
            <person name="Uchiyama I."/>
            <person name="Ito T."/>
            <person name="Fujiyama A."/>
            <person name="Inagaki F."/>
            <person name="Takami H."/>
        </authorList>
    </citation>
    <scope>NUCLEOTIDE SEQUENCE</scope>
    <source>
        <strain evidence="1">Expedition CK06-06</strain>
    </source>
</reference>
<name>X1QLB8_9ZZZZ</name>
<organism evidence="1">
    <name type="scientific">marine sediment metagenome</name>
    <dbReference type="NCBI Taxonomy" id="412755"/>
    <lineage>
        <taxon>unclassified sequences</taxon>
        <taxon>metagenomes</taxon>
        <taxon>ecological metagenomes</taxon>
    </lineage>
</organism>
<sequence length="95" mass="10878">MNKKAALFATLFLLSSIFLFAEGETLIPRRLFLFFESSEELNQREQIMLKESLVANLVSKTEVIIVEGVGSEQGESLRQSIEEREIRAFEYKADC</sequence>
<gene>
    <name evidence="1" type="ORF">S12H4_11287</name>
</gene>
<comment type="caution">
    <text evidence="1">The sequence shown here is derived from an EMBL/GenBank/DDBJ whole genome shotgun (WGS) entry which is preliminary data.</text>
</comment>
<dbReference type="AlphaFoldDB" id="X1QLB8"/>
<proteinExistence type="predicted"/>
<protein>
    <submittedName>
        <fullName evidence="1">Uncharacterized protein</fullName>
    </submittedName>
</protein>
<dbReference type="EMBL" id="BARW01005029">
    <property type="protein sequence ID" value="GAI69302.1"/>
    <property type="molecule type" value="Genomic_DNA"/>
</dbReference>
<accession>X1QLB8</accession>
<evidence type="ECO:0000313" key="1">
    <source>
        <dbReference type="EMBL" id="GAI69302.1"/>
    </source>
</evidence>